<reference evidence="1 2" key="1">
    <citation type="submission" date="2019-09" db="EMBL/GenBank/DDBJ databases">
        <title>A chromosome-level genome assembly of the Chinese tupelo Nyssa sinensis.</title>
        <authorList>
            <person name="Yang X."/>
            <person name="Kang M."/>
            <person name="Yang Y."/>
            <person name="Xiong H."/>
            <person name="Wang M."/>
            <person name="Zhang Z."/>
            <person name="Wang Z."/>
            <person name="Wu H."/>
            <person name="Ma T."/>
            <person name="Liu J."/>
            <person name="Xi Z."/>
        </authorList>
    </citation>
    <scope>NUCLEOTIDE SEQUENCE [LARGE SCALE GENOMIC DNA]</scope>
    <source>
        <strain evidence="1">J267</strain>
        <tissue evidence="1">Leaf</tissue>
    </source>
</reference>
<name>A0A5J4ZU32_9ASTE</name>
<sequence>MEDQFPFSISLVPRSRNPLLYKSTTTRTHRLVILDHEFFPKCPIDEQLVREFYVNLETICNQVTARAFVHGITFDLTYTLIIETLGIPQEDQLGFPYSLGTTPREEILARELHHDRLEVFRVIVSHTNTLTQSHSILLYVIVTRVLIDEAYVIFSAIVGAASGRHTVILSFGSVIRICVGQGV</sequence>
<dbReference type="EMBL" id="CM018048">
    <property type="protein sequence ID" value="KAA8521374.1"/>
    <property type="molecule type" value="Genomic_DNA"/>
</dbReference>
<accession>A0A5J4ZU32</accession>
<dbReference type="AlphaFoldDB" id="A0A5J4ZU32"/>
<evidence type="ECO:0000313" key="2">
    <source>
        <dbReference type="Proteomes" id="UP000325577"/>
    </source>
</evidence>
<dbReference type="OrthoDB" id="1559178at2759"/>
<proteinExistence type="predicted"/>
<organism evidence="1 2">
    <name type="scientific">Nyssa sinensis</name>
    <dbReference type="NCBI Taxonomy" id="561372"/>
    <lineage>
        <taxon>Eukaryota</taxon>
        <taxon>Viridiplantae</taxon>
        <taxon>Streptophyta</taxon>
        <taxon>Embryophyta</taxon>
        <taxon>Tracheophyta</taxon>
        <taxon>Spermatophyta</taxon>
        <taxon>Magnoliopsida</taxon>
        <taxon>eudicotyledons</taxon>
        <taxon>Gunneridae</taxon>
        <taxon>Pentapetalae</taxon>
        <taxon>asterids</taxon>
        <taxon>Cornales</taxon>
        <taxon>Nyssaceae</taxon>
        <taxon>Nyssa</taxon>
    </lineage>
</organism>
<gene>
    <name evidence="1" type="ORF">F0562_012064</name>
</gene>
<evidence type="ECO:0000313" key="1">
    <source>
        <dbReference type="EMBL" id="KAA8521374.1"/>
    </source>
</evidence>
<protein>
    <submittedName>
        <fullName evidence="1">Uncharacterized protein</fullName>
    </submittedName>
</protein>
<keyword evidence="2" id="KW-1185">Reference proteome</keyword>
<dbReference type="Proteomes" id="UP000325577">
    <property type="component" value="Linkage Group LG5"/>
</dbReference>